<dbReference type="InterPro" id="IPR051496">
    <property type="entry name" value="H-rev107_PLA/AT"/>
</dbReference>
<feature type="domain" description="LRAT" evidence="6">
    <location>
        <begin position="24"/>
        <end position="152"/>
    </location>
</feature>
<evidence type="ECO:0000256" key="2">
    <source>
        <dbReference type="ARBA" id="ARBA00022679"/>
    </source>
</evidence>
<protein>
    <recommendedName>
        <fullName evidence="6">LRAT domain-containing protein</fullName>
    </recommendedName>
</protein>
<keyword evidence="8" id="KW-1185">Reference proteome</keyword>
<dbReference type="Proteomes" id="UP000728032">
    <property type="component" value="Unassembled WGS sequence"/>
</dbReference>
<dbReference type="InterPro" id="IPR007053">
    <property type="entry name" value="LRAT_dom"/>
</dbReference>
<dbReference type="PANTHER" id="PTHR13943:SF77">
    <property type="entry name" value="LRAT DOMAIN-CONTAINING PROTEIN"/>
    <property type="match status" value="1"/>
</dbReference>
<sequence length="360" mass="40350">MGSPFSKYPNVGPFGTYDDITNVVKRGDLIEIKRTLIRHWVICKFIDDQGVVWCCHVSKLERMGKKKVFFRCQPLSDILKGDRGSSAPEGNRQSMDLCRVNNKEIQARQRGLTARPLDEVFADLEALEGQTMEYELTGLNCEFYCTLLKYGRGWSSQVDIAMSMVEGGLIGVALHLATTASIGPLSALNQGKNIENNENVQRQIRSMVTEHREAVAMAQRLNAENARRKRYKRFTKLIFTAMLFIIALVLGYYLGLSASSVSSDLDIKQVVASGDLIEIQRSGYNHWVICESNDPNDPNDQGGKGGTVWCYHVSSINSRAKNKVYVRYEALIDILPKRTGLKGGTCVGSTIRNRRPTRLM</sequence>
<dbReference type="GO" id="GO:0008970">
    <property type="term" value="F:phospholipase A1 activity"/>
    <property type="evidence" value="ECO:0007669"/>
    <property type="project" value="TreeGrafter"/>
</dbReference>
<dbReference type="OrthoDB" id="6502854at2759"/>
<evidence type="ECO:0000256" key="5">
    <source>
        <dbReference type="SAM" id="Phobius"/>
    </source>
</evidence>
<dbReference type="AlphaFoldDB" id="A0A7R9MES2"/>
<dbReference type="Pfam" id="PF04970">
    <property type="entry name" value="LRAT"/>
    <property type="match status" value="1"/>
</dbReference>
<dbReference type="Gene3D" id="3.90.1720.10">
    <property type="entry name" value="endopeptidase domain like (from Nostoc punctiforme)"/>
    <property type="match status" value="1"/>
</dbReference>
<keyword evidence="5" id="KW-0812">Transmembrane</keyword>
<keyword evidence="2" id="KW-0808">Transferase</keyword>
<evidence type="ECO:0000256" key="1">
    <source>
        <dbReference type="ARBA" id="ARBA00007824"/>
    </source>
</evidence>
<feature type="non-terminal residue" evidence="7">
    <location>
        <position position="1"/>
    </location>
</feature>
<gene>
    <name evidence="7" type="ORF">ONB1V03_LOCUS15479</name>
</gene>
<dbReference type="EMBL" id="OC930834">
    <property type="protein sequence ID" value="CAD7658859.1"/>
    <property type="molecule type" value="Genomic_DNA"/>
</dbReference>
<evidence type="ECO:0000256" key="4">
    <source>
        <dbReference type="ARBA" id="ARBA00023098"/>
    </source>
</evidence>
<keyword evidence="4" id="KW-0443">Lipid metabolism</keyword>
<keyword evidence="3" id="KW-0378">Hydrolase</keyword>
<evidence type="ECO:0000259" key="6">
    <source>
        <dbReference type="Pfam" id="PF04970"/>
    </source>
</evidence>
<dbReference type="EMBL" id="CAJPVJ010016009">
    <property type="protein sequence ID" value="CAG2176045.1"/>
    <property type="molecule type" value="Genomic_DNA"/>
</dbReference>
<evidence type="ECO:0000256" key="3">
    <source>
        <dbReference type="ARBA" id="ARBA00022801"/>
    </source>
</evidence>
<evidence type="ECO:0000313" key="7">
    <source>
        <dbReference type="EMBL" id="CAD7658859.1"/>
    </source>
</evidence>
<proteinExistence type="inferred from homology"/>
<keyword evidence="5" id="KW-1133">Transmembrane helix</keyword>
<comment type="similarity">
    <text evidence="1">Belongs to the H-rev107 family.</text>
</comment>
<dbReference type="GO" id="GO:0016410">
    <property type="term" value="F:N-acyltransferase activity"/>
    <property type="evidence" value="ECO:0007669"/>
    <property type="project" value="TreeGrafter"/>
</dbReference>
<dbReference type="GO" id="GO:0004623">
    <property type="term" value="F:phospholipase A2 activity"/>
    <property type="evidence" value="ECO:0007669"/>
    <property type="project" value="TreeGrafter"/>
</dbReference>
<evidence type="ECO:0000313" key="8">
    <source>
        <dbReference type="Proteomes" id="UP000728032"/>
    </source>
</evidence>
<accession>A0A7R9MES2</accession>
<dbReference type="PANTHER" id="PTHR13943">
    <property type="entry name" value="HRAS-LIKE SUPPRESSOR - RELATED"/>
    <property type="match status" value="1"/>
</dbReference>
<feature type="transmembrane region" description="Helical" evidence="5">
    <location>
        <begin position="237"/>
        <end position="255"/>
    </location>
</feature>
<reference evidence="7" key="1">
    <citation type="submission" date="2020-11" db="EMBL/GenBank/DDBJ databases">
        <authorList>
            <person name="Tran Van P."/>
        </authorList>
    </citation>
    <scope>NUCLEOTIDE SEQUENCE</scope>
</reference>
<dbReference type="GO" id="GO:0070292">
    <property type="term" value="P:N-acylphosphatidylethanolamine metabolic process"/>
    <property type="evidence" value="ECO:0007669"/>
    <property type="project" value="TreeGrafter"/>
</dbReference>
<keyword evidence="5" id="KW-0472">Membrane</keyword>
<organism evidence="7">
    <name type="scientific">Oppiella nova</name>
    <dbReference type="NCBI Taxonomy" id="334625"/>
    <lineage>
        <taxon>Eukaryota</taxon>
        <taxon>Metazoa</taxon>
        <taxon>Ecdysozoa</taxon>
        <taxon>Arthropoda</taxon>
        <taxon>Chelicerata</taxon>
        <taxon>Arachnida</taxon>
        <taxon>Acari</taxon>
        <taxon>Acariformes</taxon>
        <taxon>Sarcoptiformes</taxon>
        <taxon>Oribatida</taxon>
        <taxon>Brachypylina</taxon>
        <taxon>Oppioidea</taxon>
        <taxon>Oppiidae</taxon>
        <taxon>Oppiella</taxon>
    </lineage>
</organism>
<name>A0A7R9MES2_9ACAR</name>
<dbReference type="GO" id="GO:0005737">
    <property type="term" value="C:cytoplasm"/>
    <property type="evidence" value="ECO:0007669"/>
    <property type="project" value="TreeGrafter"/>
</dbReference>